<organism evidence="3 4">
    <name type="scientific">Nocardia pulmonis</name>
    <dbReference type="NCBI Taxonomy" id="2951408"/>
    <lineage>
        <taxon>Bacteria</taxon>
        <taxon>Bacillati</taxon>
        <taxon>Actinomycetota</taxon>
        <taxon>Actinomycetes</taxon>
        <taxon>Mycobacteriales</taxon>
        <taxon>Nocardiaceae</taxon>
        <taxon>Nocardia</taxon>
    </lineage>
</organism>
<dbReference type="InterPro" id="IPR050955">
    <property type="entry name" value="Plant_Biomass_Hydrol_Est"/>
</dbReference>
<dbReference type="RefSeq" id="WP_251909083.1">
    <property type="nucleotide sequence ID" value="NZ_JAMRXG010000001.1"/>
</dbReference>
<evidence type="ECO:0008006" key="5">
    <source>
        <dbReference type="Google" id="ProtNLM"/>
    </source>
</evidence>
<reference evidence="3" key="1">
    <citation type="submission" date="2022-06" db="EMBL/GenBank/DDBJ databases">
        <title>Novel species in genus nocardia.</title>
        <authorList>
            <person name="Li F."/>
        </authorList>
    </citation>
    <scope>NUCLEOTIDE SEQUENCE</scope>
    <source>
        <strain evidence="3">CDC141</strain>
    </source>
</reference>
<keyword evidence="1" id="KW-0732">Signal</keyword>
<dbReference type="Proteomes" id="UP001139157">
    <property type="component" value="Unassembled WGS sequence"/>
</dbReference>
<keyword evidence="4" id="KW-1185">Reference proteome</keyword>
<dbReference type="EMBL" id="JAMRXG010000001">
    <property type="protein sequence ID" value="MCM6772214.1"/>
    <property type="molecule type" value="Genomic_DNA"/>
</dbReference>
<accession>A0A9X2E135</accession>
<evidence type="ECO:0000256" key="2">
    <source>
        <dbReference type="ARBA" id="ARBA00022801"/>
    </source>
</evidence>
<dbReference type="Gene3D" id="3.40.50.1820">
    <property type="entry name" value="alpha/beta hydrolase"/>
    <property type="match status" value="1"/>
</dbReference>
<evidence type="ECO:0000256" key="1">
    <source>
        <dbReference type="ARBA" id="ARBA00022729"/>
    </source>
</evidence>
<dbReference type="InterPro" id="IPR029058">
    <property type="entry name" value="AB_hydrolase_fold"/>
</dbReference>
<comment type="caution">
    <text evidence="3">The sequence shown here is derived from an EMBL/GenBank/DDBJ whole genome shotgun (WGS) entry which is preliminary data.</text>
</comment>
<dbReference type="PANTHER" id="PTHR43037:SF5">
    <property type="entry name" value="FERULOYL ESTERASE"/>
    <property type="match status" value="1"/>
</dbReference>
<dbReference type="SUPFAM" id="SSF53474">
    <property type="entry name" value="alpha/beta-Hydrolases"/>
    <property type="match status" value="1"/>
</dbReference>
<sequence>MIDVERSYLLYVPPGLTEAAPLLVLNHGANATAENIEQHTGWTQYAAEHRFIVAYSRTLVRTDRLPIIGPVVGSIIYPGNVWFFNEGSFDVAYLKNVVADIKSSYCVDARRVYNWGFSEGAIMANRMACDAADVFAAVVSWQGSDATVPSASSLAVALDLGLGPLMGLTPLTEWIYRLNVPISPCDPSRPIAVGVYQGSQDLYSQQPVGRQNVHQWNLRNGCPTEPSSSQINVGFWSAIHQYSPCNAGITEVWATMAGEPHGWPRDPAKAAALRDAQWNYLSSYTLP</sequence>
<evidence type="ECO:0000313" key="4">
    <source>
        <dbReference type="Proteomes" id="UP001139157"/>
    </source>
</evidence>
<keyword evidence="2" id="KW-0378">Hydrolase</keyword>
<evidence type="ECO:0000313" key="3">
    <source>
        <dbReference type="EMBL" id="MCM6772214.1"/>
    </source>
</evidence>
<protein>
    <recommendedName>
        <fullName evidence="5">Polyhydroxybutyrate depolymerase</fullName>
    </recommendedName>
</protein>
<dbReference type="GO" id="GO:0016787">
    <property type="term" value="F:hydrolase activity"/>
    <property type="evidence" value="ECO:0007669"/>
    <property type="project" value="UniProtKB-KW"/>
</dbReference>
<dbReference type="PANTHER" id="PTHR43037">
    <property type="entry name" value="UNNAMED PRODUCT-RELATED"/>
    <property type="match status" value="1"/>
</dbReference>
<dbReference type="AlphaFoldDB" id="A0A9X2E135"/>
<gene>
    <name evidence="3" type="ORF">NDR86_01845</name>
</gene>
<proteinExistence type="predicted"/>
<name>A0A9X2E135_9NOCA</name>